<evidence type="ECO:0000256" key="4">
    <source>
        <dbReference type="SAM" id="MobiDB-lite"/>
    </source>
</evidence>
<comment type="caution">
    <text evidence="3">Lacks conserved residue(s) required for the propagation of feature annotation.</text>
</comment>
<evidence type="ECO:0000256" key="1">
    <source>
        <dbReference type="ARBA" id="ARBA00022679"/>
    </source>
</evidence>
<proteinExistence type="predicted"/>
<dbReference type="GO" id="GO:0007165">
    <property type="term" value="P:signal transduction"/>
    <property type="evidence" value="ECO:0007669"/>
    <property type="project" value="InterPro"/>
</dbReference>
<protein>
    <recommendedName>
        <fullName evidence="5">Deacetylase sirtuin-type domain-containing protein</fullName>
    </recommendedName>
</protein>
<dbReference type="GO" id="GO:0070403">
    <property type="term" value="F:NAD+ binding"/>
    <property type="evidence" value="ECO:0007669"/>
    <property type="project" value="InterPro"/>
</dbReference>
<dbReference type="SUPFAM" id="SSF52200">
    <property type="entry name" value="Toll/Interleukin receptor TIR domain"/>
    <property type="match status" value="1"/>
</dbReference>
<evidence type="ECO:0000256" key="3">
    <source>
        <dbReference type="PROSITE-ProRule" id="PRU00236"/>
    </source>
</evidence>
<dbReference type="InterPro" id="IPR000157">
    <property type="entry name" value="TIR_dom"/>
</dbReference>
<dbReference type="PANTHER" id="PTHR11085">
    <property type="entry name" value="NAD-DEPENDENT PROTEIN DEACYLASE SIRTUIN-5, MITOCHONDRIAL-RELATED"/>
    <property type="match status" value="1"/>
</dbReference>
<comment type="caution">
    <text evidence="6">The sequence shown here is derived from an EMBL/GenBank/DDBJ whole genome shotgun (WGS) entry which is preliminary data.</text>
</comment>
<organism evidence="6 7">
    <name type="scientific">Rotaria magnacalcarata</name>
    <dbReference type="NCBI Taxonomy" id="392030"/>
    <lineage>
        <taxon>Eukaryota</taxon>
        <taxon>Metazoa</taxon>
        <taxon>Spiralia</taxon>
        <taxon>Gnathifera</taxon>
        <taxon>Rotifera</taxon>
        <taxon>Eurotatoria</taxon>
        <taxon>Bdelloidea</taxon>
        <taxon>Philodinida</taxon>
        <taxon>Philodinidae</taxon>
        <taxon>Rotaria</taxon>
    </lineage>
</organism>
<dbReference type="Pfam" id="PF02146">
    <property type="entry name" value="SIR2"/>
    <property type="match status" value="1"/>
</dbReference>
<dbReference type="InterPro" id="IPR026591">
    <property type="entry name" value="Sirtuin_cat_small_dom_sf"/>
</dbReference>
<dbReference type="InterPro" id="IPR029035">
    <property type="entry name" value="DHS-like_NAD/FAD-binding_dom"/>
</dbReference>
<evidence type="ECO:0000256" key="2">
    <source>
        <dbReference type="ARBA" id="ARBA00023027"/>
    </source>
</evidence>
<dbReference type="GO" id="GO:0005759">
    <property type="term" value="C:mitochondrial matrix"/>
    <property type="evidence" value="ECO:0007669"/>
    <property type="project" value="TreeGrafter"/>
</dbReference>
<feature type="compositionally biased region" description="Low complexity" evidence="4">
    <location>
        <begin position="36"/>
        <end position="77"/>
    </location>
</feature>
<feature type="region of interest" description="Disordered" evidence="4">
    <location>
        <begin position="36"/>
        <end position="81"/>
    </location>
</feature>
<gene>
    <name evidence="6" type="ORF">XDN619_LOCUS36406</name>
</gene>
<keyword evidence="2" id="KW-0520">NAD</keyword>
<dbReference type="InterPro" id="IPR050134">
    <property type="entry name" value="NAD-dep_sirtuin_deacylases"/>
</dbReference>
<evidence type="ECO:0000313" key="7">
    <source>
        <dbReference type="Proteomes" id="UP000663887"/>
    </source>
</evidence>
<dbReference type="AlphaFoldDB" id="A0A817AQB0"/>
<dbReference type="Gene3D" id="3.40.50.1220">
    <property type="entry name" value="TPP-binding domain"/>
    <property type="match status" value="1"/>
</dbReference>
<dbReference type="InterPro" id="IPR026590">
    <property type="entry name" value="Ssirtuin_cat_dom"/>
</dbReference>
<dbReference type="Gene3D" id="3.40.50.10140">
    <property type="entry name" value="Toll/interleukin-1 receptor homology (TIR) domain"/>
    <property type="match status" value="1"/>
</dbReference>
<dbReference type="PANTHER" id="PTHR11085:SF10">
    <property type="entry name" value="NAD-DEPENDENT PROTEIN DEACYLASE SIRTUIN-5, MITOCHONDRIAL-RELATED"/>
    <property type="match status" value="1"/>
</dbReference>
<dbReference type="Proteomes" id="UP000663887">
    <property type="component" value="Unassembled WGS sequence"/>
</dbReference>
<accession>A0A817AQB0</accession>
<dbReference type="Gene3D" id="3.30.1600.10">
    <property type="entry name" value="SIR2/SIRT2 'Small Domain"/>
    <property type="match status" value="1"/>
</dbReference>
<sequence>MDVRLPFRHTPHTRTLQIDESLFRGKRKYNRGRLSLGNLNNNNNNNNNNVNVQNSSSSSDSESDDNNNVAQPNNNHNYGRRVEGPWILGIAEPTEEGHEVRFFHVARRDAATLIPIIWKNVYPEKVLDQTYVNQLLLSSATRIEDEPIHETNTVEGTQVILLISNPINTRKTTAVAIKSSEDFTRSTSEIEDLIVDGAIELYLQEDNDRLPSIFRSSATTNDNQIQKRHIMISYNQSSRKMDMKYKVWMDKTNMGDDILVSMARAVENSYIVLLCINTQYYRSHYCRLEAEYAAEKRIRFIPCMMEKSFRAESWRGVIKGSSLHVDFLVHEKFEESFKELIRLISQIEKQLCVQPRRTPTPCNLSGRMLFGDMSTTNAESPTHTHDQHTYRCNSIVEQYKRSIHKEGHDLKHLKHHQLLDLINKLLRQQSTTKTSRSSRYSYSEQSDEDTKQPRRIILPSERPSETAIKRHKTALIFTLFRRNPAKYILCDKFIASIPKLYFSSPATQLKSPNHNYVPPHQKPLTDDIDKFQKFTSNSQRLFIVTDAGISTDSSMIKQISRSIPKLYFSSSATQLKPPNHNYVPPHQKPSTDDIDKFQTFISNSQRLFIITGAGISTESGIPDYRSEGVGLYARTTNRPMMYQEFLTNTKRYKMYWARNYIGWPTFSSFQPNETHKIFAAWEVKRKVFWHVTQNVDSLLTKAGCELLSELHGCSARVVCVDCGYKSLTREELQEIILKQNPNWTAQSNTINPDADVHLTEEQLGDFQPPRCPRCSGRIKPDVTFFGDNVDRRLVDFLKEQLSKSDSVLVAGSSLEVMSSYRFILAAQQLKMPIAIINIGRTRGDHAAQLKISTRCGLILPHIEINS</sequence>
<dbReference type="InterPro" id="IPR035897">
    <property type="entry name" value="Toll_tir_struct_dom_sf"/>
</dbReference>
<dbReference type="Pfam" id="PF13676">
    <property type="entry name" value="TIR_2"/>
    <property type="match status" value="1"/>
</dbReference>
<dbReference type="SUPFAM" id="SSF52467">
    <property type="entry name" value="DHS-like NAD/FAD-binding domain"/>
    <property type="match status" value="1"/>
</dbReference>
<reference evidence="6" key="1">
    <citation type="submission" date="2021-02" db="EMBL/GenBank/DDBJ databases">
        <authorList>
            <person name="Nowell W R."/>
        </authorList>
    </citation>
    <scope>NUCLEOTIDE SEQUENCE</scope>
</reference>
<dbReference type="GO" id="GO:0017136">
    <property type="term" value="F:histone deacetylase activity, NAD-dependent"/>
    <property type="evidence" value="ECO:0007669"/>
    <property type="project" value="TreeGrafter"/>
</dbReference>
<dbReference type="PROSITE" id="PS50305">
    <property type="entry name" value="SIRTUIN"/>
    <property type="match status" value="1"/>
</dbReference>
<evidence type="ECO:0000259" key="5">
    <source>
        <dbReference type="PROSITE" id="PS50305"/>
    </source>
</evidence>
<feature type="domain" description="Deacetylase sirtuin-type" evidence="5">
    <location>
        <begin position="584"/>
        <end position="866"/>
    </location>
</feature>
<feature type="region of interest" description="Disordered" evidence="4">
    <location>
        <begin position="430"/>
        <end position="454"/>
    </location>
</feature>
<evidence type="ECO:0000313" key="6">
    <source>
        <dbReference type="EMBL" id="CAF2263846.1"/>
    </source>
</evidence>
<dbReference type="EMBL" id="CAJNRG010018847">
    <property type="protein sequence ID" value="CAF2263846.1"/>
    <property type="molecule type" value="Genomic_DNA"/>
</dbReference>
<dbReference type="InterPro" id="IPR003000">
    <property type="entry name" value="Sirtuin"/>
</dbReference>
<keyword evidence="1" id="KW-0808">Transferase</keyword>
<feature type="compositionally biased region" description="Low complexity" evidence="4">
    <location>
        <begin position="430"/>
        <end position="444"/>
    </location>
</feature>
<name>A0A817AQB0_9BILA</name>